<dbReference type="PANTHER" id="PTHR13937:SF0">
    <property type="entry name" value="EUKARYOTIC TRANSLATION INITIATION FACTOR 3 SUBUNIT C-RELATED"/>
    <property type="match status" value="1"/>
</dbReference>
<comment type="caution">
    <text evidence="6">The sequence shown here is derived from an EMBL/GenBank/DDBJ whole genome shotgun (WGS) entry which is preliminary data.</text>
</comment>
<name>A0A9W6WFL9_CANBO</name>
<dbReference type="Pfam" id="PF05470">
    <property type="entry name" value="eIF-3c_N"/>
    <property type="match status" value="2"/>
</dbReference>
<dbReference type="AlphaFoldDB" id="A0A9W6WFL9"/>
<dbReference type="Proteomes" id="UP001165120">
    <property type="component" value="Unassembled WGS sequence"/>
</dbReference>
<keyword evidence="7" id="KW-1185">Reference proteome</keyword>
<organism evidence="6 7">
    <name type="scientific">Candida boidinii</name>
    <name type="common">Yeast</name>
    <dbReference type="NCBI Taxonomy" id="5477"/>
    <lineage>
        <taxon>Eukaryota</taxon>
        <taxon>Fungi</taxon>
        <taxon>Dikarya</taxon>
        <taxon>Ascomycota</taxon>
        <taxon>Saccharomycotina</taxon>
        <taxon>Pichiomycetes</taxon>
        <taxon>Pichiales</taxon>
        <taxon>Pichiaceae</taxon>
        <taxon>Ogataea</taxon>
        <taxon>Ogataea/Candida clade</taxon>
    </lineage>
</organism>
<dbReference type="EMBL" id="BSXN01000161">
    <property type="protein sequence ID" value="GME67374.1"/>
    <property type="molecule type" value="Genomic_DNA"/>
</dbReference>
<protein>
    <submittedName>
        <fullName evidence="6">Unnamed protein product</fullName>
    </submittedName>
</protein>
<dbReference type="GO" id="GO:0031369">
    <property type="term" value="F:translation initiation factor binding"/>
    <property type="evidence" value="ECO:0007669"/>
    <property type="project" value="InterPro"/>
</dbReference>
<evidence type="ECO:0000256" key="2">
    <source>
        <dbReference type="ARBA" id="ARBA00022540"/>
    </source>
</evidence>
<reference evidence="6" key="1">
    <citation type="submission" date="2023-04" db="EMBL/GenBank/DDBJ databases">
        <title>Candida boidinii NBRC 10035.</title>
        <authorList>
            <person name="Ichikawa N."/>
            <person name="Sato H."/>
            <person name="Tonouchi N."/>
        </authorList>
    </citation>
    <scope>NUCLEOTIDE SEQUENCE</scope>
    <source>
        <strain evidence="6">NBRC 10035</strain>
    </source>
</reference>
<gene>
    <name evidence="6" type="ORF">Cboi02_000079900</name>
</gene>
<keyword evidence="2" id="KW-0396">Initiation factor</keyword>
<evidence type="ECO:0000256" key="4">
    <source>
        <dbReference type="SAM" id="MobiDB-lite"/>
    </source>
</evidence>
<keyword evidence="3" id="KW-0648">Protein biosynthesis</keyword>
<feature type="compositionally biased region" description="Acidic residues" evidence="4">
    <location>
        <begin position="13"/>
        <end position="77"/>
    </location>
</feature>
<proteinExistence type="predicted"/>
<accession>A0A9W6WFL9</accession>
<dbReference type="GO" id="GO:0003743">
    <property type="term" value="F:translation initiation factor activity"/>
    <property type="evidence" value="ECO:0007669"/>
    <property type="project" value="UniProtKB-KW"/>
</dbReference>
<keyword evidence="1" id="KW-0963">Cytoplasm</keyword>
<feature type="compositionally biased region" description="Polar residues" evidence="4">
    <location>
        <begin position="1"/>
        <end position="11"/>
    </location>
</feature>
<evidence type="ECO:0000256" key="1">
    <source>
        <dbReference type="ARBA" id="ARBA00022490"/>
    </source>
</evidence>
<dbReference type="GO" id="GO:0003723">
    <property type="term" value="F:RNA binding"/>
    <property type="evidence" value="ECO:0007669"/>
    <property type="project" value="InterPro"/>
</dbReference>
<evidence type="ECO:0000313" key="7">
    <source>
        <dbReference type="Proteomes" id="UP001165120"/>
    </source>
</evidence>
<dbReference type="InterPro" id="IPR008905">
    <property type="entry name" value="EIF3C_N_dom"/>
</dbReference>
<dbReference type="GO" id="GO:0005852">
    <property type="term" value="C:eukaryotic translation initiation factor 3 complex"/>
    <property type="evidence" value="ECO:0007669"/>
    <property type="project" value="InterPro"/>
</dbReference>
<sequence length="702" mass="80798">MSSRFFSTATYSDSDDSSEDELLLSSSEEELISSSEEENNLSSEEENDLDDEDDEEEDDDDEEDWGSDSDEDSSDDDSGAKSGPSYFLKSNNFLKGDDSDSDEDSDDEKRVVKSAKDKYLDEIDSVVDKIENYSMVHQWVDLFNEFDKLNRLALRAPQYHISVPAAYIKSIADLDNVIRDVTESEKEGDNKKKMNASESKSFNIVKQRVRKAVKEYQSEVSKYLADPEHYGEVVEKVPEVTENVKKTPAGEADDIFETLRSIIETRGKKNVDLNEQIESLVSLLETAKTPFQLISIYLILIPVRFDLYAKANFMPLEQWKSTTENINSLLTILETNKEYVVTENAVAADDIQTEPEADSNGVKKIVGSIASLIERLDDEFTSHLQSIDPHSSEYIQRVRDDITVYALIVRTQIYYENVIPEESYETDEASQLFRIILRRLDHIYYKPTKLINFTETQAWKTLGDSVNSKIYKAIVENESDHYAAGLFDKLCSLLYKQPNSIFRKKTVLYHIYYYAFNDQYYKARDMLLMSHLQSTIHTSDTQLQVLFNRALVQLGFSAFRLGLFVEAQQSLQEIATSSRQREILGQSVQRFQQQQSQVDKQRLLPFHMHINLELLECCFHTASLLIEIPFMAASPEVAKKRQTSAKSFKRALEYHERQIFEGPAENTRDYIMYAAKALQKSDWKKASKLLDSIKIWSLFEFL</sequence>
<feature type="domain" description="Eukaryotic translation initiation factor 3 subunit C N-terminal" evidence="5">
    <location>
        <begin position="93"/>
        <end position="234"/>
    </location>
</feature>
<evidence type="ECO:0000313" key="6">
    <source>
        <dbReference type="EMBL" id="GME67374.1"/>
    </source>
</evidence>
<feature type="domain" description="Eukaryotic translation initiation factor 3 subunit C N-terminal" evidence="5">
    <location>
        <begin position="251"/>
        <end position="634"/>
    </location>
</feature>
<evidence type="ECO:0000256" key="3">
    <source>
        <dbReference type="ARBA" id="ARBA00022917"/>
    </source>
</evidence>
<evidence type="ECO:0000259" key="5">
    <source>
        <dbReference type="Pfam" id="PF05470"/>
    </source>
</evidence>
<dbReference type="PANTHER" id="PTHR13937">
    <property type="entry name" value="EUKARYOTIC TRANSLATION INITATION FACTOR 3, SUBUNIT 8 EIF3S8 -RELATED"/>
    <property type="match status" value="1"/>
</dbReference>
<feature type="region of interest" description="Disordered" evidence="4">
    <location>
        <begin position="1"/>
        <end position="110"/>
    </location>
</feature>
<dbReference type="InterPro" id="IPR027516">
    <property type="entry name" value="EIF3C"/>
</dbReference>